<keyword evidence="3 5" id="KW-1133">Transmembrane helix</keyword>
<evidence type="ECO:0000256" key="1">
    <source>
        <dbReference type="ARBA" id="ARBA00004141"/>
    </source>
</evidence>
<keyword evidence="4 5" id="KW-0472">Membrane</keyword>
<dbReference type="PANTHER" id="PTHR45620">
    <property type="entry name" value="PDF RECEPTOR-LIKE PROTEIN-RELATED"/>
    <property type="match status" value="1"/>
</dbReference>
<dbReference type="AlphaFoldDB" id="A0A3M7P3M9"/>
<dbReference type="GO" id="GO:0007188">
    <property type="term" value="P:adenylate cyclase-modulating G protein-coupled receptor signaling pathway"/>
    <property type="evidence" value="ECO:0007669"/>
    <property type="project" value="TreeGrafter"/>
</dbReference>
<sequence length="181" mass="21346">MYNKSIFTILETVKTEFLIFLERKYSKILKPKNIKKHIQLILITRIFGNAASLITLLLSIIILLRPKLRCPRNYVHINLFIAYLVRTFMTALSELATRSDPHSKRKLILTDSYHDDDQDMFFCRSVVSFFRYSSSAYHMAILSEAIYLVLLLKFPYYNELRGSKFCILITWLLPILWVLAK</sequence>
<dbReference type="InterPro" id="IPR050332">
    <property type="entry name" value="GPCR_2"/>
</dbReference>
<evidence type="ECO:0000259" key="6">
    <source>
        <dbReference type="PROSITE" id="PS50261"/>
    </source>
</evidence>
<dbReference type="InterPro" id="IPR000832">
    <property type="entry name" value="GPCR_2_secretin-like"/>
</dbReference>
<accession>A0A3M7P3M9</accession>
<keyword evidence="7" id="KW-0675">Receptor</keyword>
<keyword evidence="2 5" id="KW-0812">Transmembrane</keyword>
<dbReference type="Proteomes" id="UP000276133">
    <property type="component" value="Unassembled WGS sequence"/>
</dbReference>
<feature type="transmembrane region" description="Helical" evidence="5">
    <location>
        <begin position="40"/>
        <end position="64"/>
    </location>
</feature>
<feature type="transmembrane region" description="Helical" evidence="5">
    <location>
        <begin position="76"/>
        <end position="96"/>
    </location>
</feature>
<feature type="transmembrane region" description="Helical" evidence="5">
    <location>
        <begin position="162"/>
        <end position="180"/>
    </location>
</feature>
<organism evidence="7 8">
    <name type="scientific">Brachionus plicatilis</name>
    <name type="common">Marine rotifer</name>
    <name type="synonym">Brachionus muelleri</name>
    <dbReference type="NCBI Taxonomy" id="10195"/>
    <lineage>
        <taxon>Eukaryota</taxon>
        <taxon>Metazoa</taxon>
        <taxon>Spiralia</taxon>
        <taxon>Gnathifera</taxon>
        <taxon>Rotifera</taxon>
        <taxon>Eurotatoria</taxon>
        <taxon>Monogononta</taxon>
        <taxon>Pseudotrocha</taxon>
        <taxon>Ploima</taxon>
        <taxon>Brachionidae</taxon>
        <taxon>Brachionus</taxon>
    </lineage>
</organism>
<reference evidence="7 8" key="1">
    <citation type="journal article" date="2018" name="Sci. Rep.">
        <title>Genomic signatures of local adaptation to the degree of environmental predictability in rotifers.</title>
        <authorList>
            <person name="Franch-Gras L."/>
            <person name="Hahn C."/>
            <person name="Garcia-Roger E.M."/>
            <person name="Carmona M.J."/>
            <person name="Serra M."/>
            <person name="Gomez A."/>
        </authorList>
    </citation>
    <scope>NUCLEOTIDE SEQUENCE [LARGE SCALE GENOMIC DNA]</scope>
    <source>
        <strain evidence="7">HYR1</strain>
    </source>
</reference>
<dbReference type="Pfam" id="PF00002">
    <property type="entry name" value="7tm_2"/>
    <property type="match status" value="1"/>
</dbReference>
<evidence type="ECO:0000256" key="4">
    <source>
        <dbReference type="ARBA" id="ARBA00023136"/>
    </source>
</evidence>
<proteinExistence type="predicted"/>
<dbReference type="STRING" id="10195.A0A3M7P3M9"/>
<dbReference type="GO" id="GO:0005886">
    <property type="term" value="C:plasma membrane"/>
    <property type="evidence" value="ECO:0007669"/>
    <property type="project" value="TreeGrafter"/>
</dbReference>
<dbReference type="GO" id="GO:0017046">
    <property type="term" value="F:peptide hormone binding"/>
    <property type="evidence" value="ECO:0007669"/>
    <property type="project" value="TreeGrafter"/>
</dbReference>
<dbReference type="PRINTS" id="PR00249">
    <property type="entry name" value="GPCRSECRETIN"/>
</dbReference>
<dbReference type="GO" id="GO:0007166">
    <property type="term" value="P:cell surface receptor signaling pathway"/>
    <property type="evidence" value="ECO:0007669"/>
    <property type="project" value="InterPro"/>
</dbReference>
<protein>
    <submittedName>
        <fullName evidence="7">Pituitary adenylate cyclase-activating polypeptide type I receptor-like</fullName>
    </submittedName>
</protein>
<evidence type="ECO:0000313" key="8">
    <source>
        <dbReference type="Proteomes" id="UP000276133"/>
    </source>
</evidence>
<dbReference type="Gene3D" id="1.20.1070.10">
    <property type="entry name" value="Rhodopsin 7-helix transmembrane proteins"/>
    <property type="match status" value="1"/>
</dbReference>
<dbReference type="EMBL" id="REGN01013925">
    <property type="protein sequence ID" value="RMZ93284.1"/>
    <property type="molecule type" value="Genomic_DNA"/>
</dbReference>
<name>A0A3M7P3M9_BRAPC</name>
<dbReference type="OrthoDB" id="16753at2759"/>
<keyword evidence="8" id="KW-1185">Reference proteome</keyword>
<gene>
    <name evidence="7" type="ORF">BpHYR1_023085</name>
</gene>
<evidence type="ECO:0000313" key="7">
    <source>
        <dbReference type="EMBL" id="RMZ93284.1"/>
    </source>
</evidence>
<dbReference type="PROSITE" id="PS50261">
    <property type="entry name" value="G_PROTEIN_RECEP_F2_4"/>
    <property type="match status" value="1"/>
</dbReference>
<feature type="domain" description="G-protein coupled receptors family 2 profile 2" evidence="6">
    <location>
        <begin position="38"/>
        <end position="181"/>
    </location>
</feature>
<comment type="caution">
    <text evidence="7">The sequence shown here is derived from an EMBL/GenBank/DDBJ whole genome shotgun (WGS) entry which is preliminary data.</text>
</comment>
<feature type="transmembrane region" description="Helical" evidence="5">
    <location>
        <begin position="136"/>
        <end position="156"/>
    </location>
</feature>
<evidence type="ECO:0000256" key="5">
    <source>
        <dbReference type="SAM" id="Phobius"/>
    </source>
</evidence>
<dbReference type="InterPro" id="IPR017981">
    <property type="entry name" value="GPCR_2-like_7TM"/>
</dbReference>
<dbReference type="PANTHER" id="PTHR45620:SF1">
    <property type="entry name" value="G-PROTEIN COUPLED RECEPTORS FAMILY 2 PROFILE 2 DOMAIN-CONTAINING PROTEIN"/>
    <property type="match status" value="1"/>
</dbReference>
<comment type="subcellular location">
    <subcellularLocation>
        <location evidence="1">Membrane</location>
        <topology evidence="1">Multi-pass membrane protein</topology>
    </subcellularLocation>
</comment>
<evidence type="ECO:0000256" key="3">
    <source>
        <dbReference type="ARBA" id="ARBA00022989"/>
    </source>
</evidence>
<dbReference type="GO" id="GO:0008528">
    <property type="term" value="F:G protein-coupled peptide receptor activity"/>
    <property type="evidence" value="ECO:0007669"/>
    <property type="project" value="TreeGrafter"/>
</dbReference>
<evidence type="ECO:0000256" key="2">
    <source>
        <dbReference type="ARBA" id="ARBA00022692"/>
    </source>
</evidence>